<feature type="compositionally biased region" description="Polar residues" evidence="1">
    <location>
        <begin position="149"/>
        <end position="167"/>
    </location>
</feature>
<keyword evidence="3" id="KW-1185">Reference proteome</keyword>
<protein>
    <submittedName>
        <fullName evidence="2">Uncharacterized protein</fullName>
    </submittedName>
</protein>
<feature type="compositionally biased region" description="Polar residues" evidence="1">
    <location>
        <begin position="29"/>
        <end position="38"/>
    </location>
</feature>
<evidence type="ECO:0000256" key="1">
    <source>
        <dbReference type="SAM" id="MobiDB-lite"/>
    </source>
</evidence>
<feature type="region of interest" description="Disordered" evidence="1">
    <location>
        <begin position="1"/>
        <end position="38"/>
    </location>
</feature>
<organism evidence="2 3">
    <name type="scientific">Setomelanomma holmii</name>
    <dbReference type="NCBI Taxonomy" id="210430"/>
    <lineage>
        <taxon>Eukaryota</taxon>
        <taxon>Fungi</taxon>
        <taxon>Dikarya</taxon>
        <taxon>Ascomycota</taxon>
        <taxon>Pezizomycotina</taxon>
        <taxon>Dothideomycetes</taxon>
        <taxon>Pleosporomycetidae</taxon>
        <taxon>Pleosporales</taxon>
        <taxon>Pleosporineae</taxon>
        <taxon>Phaeosphaeriaceae</taxon>
        <taxon>Setomelanomma</taxon>
    </lineage>
</organism>
<accession>A0A9P4HIA1</accession>
<feature type="region of interest" description="Disordered" evidence="1">
    <location>
        <begin position="419"/>
        <end position="445"/>
    </location>
</feature>
<feature type="region of interest" description="Disordered" evidence="1">
    <location>
        <begin position="141"/>
        <end position="180"/>
    </location>
</feature>
<dbReference type="Proteomes" id="UP000799777">
    <property type="component" value="Unassembled WGS sequence"/>
</dbReference>
<gene>
    <name evidence="2" type="ORF">EK21DRAFT_85869</name>
</gene>
<proteinExistence type="predicted"/>
<sequence length="499" mass="55083">MTDPRSIGPEPNTPSITGQDQVIPLPTQPLRQDTCSSSSSELYPPIPFGRWTLPFHGNCPRCRHYHKAVLVKVNLRPDPKQVSYVRCEKCKEKWAAFGGRSATQISLLSDTTTEPDQMEKELKYSLIEMVRAATNVASLGAIAEPPTQGPSHEPSTTSPEAEQANTNRVEEHESLHHDDLDQLPRVCTYPTVEVANEANIRSRPFQLASKLRRSVSARLSQPHREVLRKFLPGSSRNKISARKLEKSPVRVPPAATPPAVVSSFDASEPVSSREIATDHHVTAPSVTDFALPGPSELHTEVVAYIQTLDTSTLPSMSEHERASWMREIYTAFKARQKGQAKLLGYSKVVETSAQQPQPPLEPSSQLSLEVSNMTELFREIEAGSRVSTFTISDGYSEAHMSSEENNVAVQPQLLRHLQQERRGSGPQRPQSVPNAPRSPPVSHHRTRYSVDLLRQHDADNNIASAPRQGSPAPSRLSQTSTAIGTIITYHPDASQASIR</sequence>
<evidence type="ECO:0000313" key="2">
    <source>
        <dbReference type="EMBL" id="KAF2034074.1"/>
    </source>
</evidence>
<feature type="compositionally biased region" description="Basic and acidic residues" evidence="1">
    <location>
        <begin position="168"/>
        <end position="180"/>
    </location>
</feature>
<evidence type="ECO:0000313" key="3">
    <source>
        <dbReference type="Proteomes" id="UP000799777"/>
    </source>
</evidence>
<reference evidence="2" key="1">
    <citation type="journal article" date="2020" name="Stud. Mycol.">
        <title>101 Dothideomycetes genomes: a test case for predicting lifestyles and emergence of pathogens.</title>
        <authorList>
            <person name="Haridas S."/>
            <person name="Albert R."/>
            <person name="Binder M."/>
            <person name="Bloem J."/>
            <person name="Labutti K."/>
            <person name="Salamov A."/>
            <person name="Andreopoulos B."/>
            <person name="Baker S."/>
            <person name="Barry K."/>
            <person name="Bills G."/>
            <person name="Bluhm B."/>
            <person name="Cannon C."/>
            <person name="Castanera R."/>
            <person name="Culley D."/>
            <person name="Daum C."/>
            <person name="Ezra D."/>
            <person name="Gonzalez J."/>
            <person name="Henrissat B."/>
            <person name="Kuo A."/>
            <person name="Liang C."/>
            <person name="Lipzen A."/>
            <person name="Lutzoni F."/>
            <person name="Magnuson J."/>
            <person name="Mondo S."/>
            <person name="Nolan M."/>
            <person name="Ohm R."/>
            <person name="Pangilinan J."/>
            <person name="Park H.-J."/>
            <person name="Ramirez L."/>
            <person name="Alfaro M."/>
            <person name="Sun H."/>
            <person name="Tritt A."/>
            <person name="Yoshinaga Y."/>
            <person name="Zwiers L.-H."/>
            <person name="Turgeon B."/>
            <person name="Goodwin S."/>
            <person name="Spatafora J."/>
            <person name="Crous P."/>
            <person name="Grigoriev I."/>
        </authorList>
    </citation>
    <scope>NUCLEOTIDE SEQUENCE</scope>
    <source>
        <strain evidence="2">CBS 110217</strain>
    </source>
</reference>
<dbReference type="EMBL" id="ML978163">
    <property type="protein sequence ID" value="KAF2034074.1"/>
    <property type="molecule type" value="Genomic_DNA"/>
</dbReference>
<dbReference type="AlphaFoldDB" id="A0A9P4HIA1"/>
<comment type="caution">
    <text evidence="2">The sequence shown here is derived from an EMBL/GenBank/DDBJ whole genome shotgun (WGS) entry which is preliminary data.</text>
</comment>
<name>A0A9P4HIA1_9PLEO</name>
<dbReference type="OrthoDB" id="3945111at2759"/>